<accession>A0A838ACX0</accession>
<dbReference type="Gene3D" id="3.40.50.1110">
    <property type="entry name" value="SGNH hydrolase"/>
    <property type="match status" value="1"/>
</dbReference>
<evidence type="ECO:0000256" key="3">
    <source>
        <dbReference type="SAM" id="SignalP"/>
    </source>
</evidence>
<dbReference type="InterPro" id="IPR036514">
    <property type="entry name" value="SGNH_hydro_sf"/>
</dbReference>
<dbReference type="Pfam" id="PF13472">
    <property type="entry name" value="Lipase_GDSL_2"/>
    <property type="match status" value="1"/>
</dbReference>
<comment type="caution">
    <text evidence="5">The sequence shown here is derived from an EMBL/GenBank/DDBJ whole genome shotgun (WGS) entry which is preliminary data.</text>
</comment>
<keyword evidence="3" id="KW-0732">Signal</keyword>
<evidence type="ECO:0000256" key="2">
    <source>
        <dbReference type="PIRSR" id="PIRSR637460-2"/>
    </source>
</evidence>
<evidence type="ECO:0000313" key="6">
    <source>
        <dbReference type="Proteomes" id="UP000582974"/>
    </source>
</evidence>
<feature type="disulfide bond" evidence="2">
    <location>
        <begin position="128"/>
        <end position="137"/>
    </location>
</feature>
<dbReference type="GO" id="GO:0019433">
    <property type="term" value="P:triglyceride catabolic process"/>
    <property type="evidence" value="ECO:0007669"/>
    <property type="project" value="TreeGrafter"/>
</dbReference>
<name>A0A838ACX0_9PSEU</name>
<keyword evidence="6" id="KW-1185">Reference proteome</keyword>
<proteinExistence type="predicted"/>
<feature type="disulfide bond" evidence="2">
    <location>
        <begin position="62"/>
        <end position="87"/>
    </location>
</feature>
<dbReference type="PANTHER" id="PTHR37981:SF1">
    <property type="entry name" value="SGNH HYDROLASE-TYPE ESTERASE DOMAIN-CONTAINING PROTEIN"/>
    <property type="match status" value="1"/>
</dbReference>
<dbReference type="InterPro" id="IPR037460">
    <property type="entry name" value="SEST-like"/>
</dbReference>
<organism evidence="5 6">
    <name type="scientific">Haloechinothrix aidingensis</name>
    <dbReference type="NCBI Taxonomy" id="2752311"/>
    <lineage>
        <taxon>Bacteria</taxon>
        <taxon>Bacillati</taxon>
        <taxon>Actinomycetota</taxon>
        <taxon>Actinomycetes</taxon>
        <taxon>Pseudonocardiales</taxon>
        <taxon>Pseudonocardiaceae</taxon>
        <taxon>Haloechinothrix</taxon>
    </lineage>
</organism>
<dbReference type="RefSeq" id="WP_180893963.1">
    <property type="nucleotide sequence ID" value="NZ_JACCKD010000006.1"/>
</dbReference>
<feature type="disulfide bond" evidence="2">
    <location>
        <begin position="187"/>
        <end position="236"/>
    </location>
</feature>
<dbReference type="EMBL" id="JACCKD010000006">
    <property type="protein sequence ID" value="MBA0127126.1"/>
    <property type="molecule type" value="Genomic_DNA"/>
</dbReference>
<dbReference type="InterPro" id="IPR013830">
    <property type="entry name" value="SGNH_hydro"/>
</dbReference>
<evidence type="ECO:0000256" key="1">
    <source>
        <dbReference type="PIRSR" id="PIRSR637460-1"/>
    </source>
</evidence>
<evidence type="ECO:0000259" key="4">
    <source>
        <dbReference type="Pfam" id="PF13472"/>
    </source>
</evidence>
<dbReference type="Proteomes" id="UP000582974">
    <property type="component" value="Unassembled WGS sequence"/>
</dbReference>
<dbReference type="SUPFAM" id="SSF52266">
    <property type="entry name" value="SGNH hydrolase"/>
    <property type="match status" value="1"/>
</dbReference>
<feature type="active site" description="Nucleophile" evidence="1">
    <location>
        <position position="46"/>
    </location>
</feature>
<dbReference type="PANTHER" id="PTHR37981">
    <property type="entry name" value="LIPASE 2"/>
    <property type="match status" value="1"/>
</dbReference>
<gene>
    <name evidence="5" type="ORF">H0B56_16370</name>
</gene>
<protein>
    <submittedName>
        <fullName evidence="5">SGNH/GDSL hydrolase family protein</fullName>
    </submittedName>
</protein>
<dbReference type="CDD" id="cd01823">
    <property type="entry name" value="SEST_like"/>
    <property type="match status" value="1"/>
</dbReference>
<feature type="active site" evidence="1">
    <location>
        <position position="255"/>
    </location>
</feature>
<sequence>MAPRSIGHRRTLHGLLALALVTVLVPGLATASAAASTDEYAALGDSAASGNGTRNPDLDLECYRSSDAYGPLIEEERTDTSLVFPACQGAETPDIVKDQSKHLSEDTDYVTVSIGGNDIGFADIILNCANHWDEEQCLETVDDANRKIEEELPDKLDAAYAAITDNAPDATVMSVGYPRFFSDDVSCADADGISPAEGEALNGLADNLDAKIAERSDAAGITYIGVIEQFTGHDVCADDPYVNGKVEPNVADMYHPSPAGYRDGYKPLIRDVMG</sequence>
<keyword evidence="5" id="KW-0378">Hydrolase</keyword>
<evidence type="ECO:0000313" key="5">
    <source>
        <dbReference type="EMBL" id="MBA0127126.1"/>
    </source>
</evidence>
<reference evidence="5 6" key="1">
    <citation type="submission" date="2020-07" db="EMBL/GenBank/DDBJ databases">
        <title>Genome of Haloechinothrix sp.</title>
        <authorList>
            <person name="Tang S.-K."/>
            <person name="Yang L."/>
            <person name="Zhu W.-Y."/>
        </authorList>
    </citation>
    <scope>NUCLEOTIDE SEQUENCE [LARGE SCALE GENOMIC DNA]</scope>
    <source>
        <strain evidence="5 6">YIM 98757</strain>
    </source>
</reference>
<feature type="chain" id="PRO_5039380548" evidence="3">
    <location>
        <begin position="32"/>
        <end position="274"/>
    </location>
</feature>
<feature type="signal peptide" evidence="3">
    <location>
        <begin position="1"/>
        <end position="31"/>
    </location>
</feature>
<feature type="domain" description="SGNH hydrolase-type esterase" evidence="4">
    <location>
        <begin position="42"/>
        <end position="262"/>
    </location>
</feature>
<keyword evidence="2" id="KW-1015">Disulfide bond</keyword>
<dbReference type="GO" id="GO:0004806">
    <property type="term" value="F:triacylglycerol lipase activity"/>
    <property type="evidence" value="ECO:0007669"/>
    <property type="project" value="TreeGrafter"/>
</dbReference>
<dbReference type="AlphaFoldDB" id="A0A838ACX0"/>